<reference evidence="1" key="2">
    <citation type="journal article" date="2015" name="Data Brief">
        <title>Shoot transcriptome of the giant reed, Arundo donax.</title>
        <authorList>
            <person name="Barrero R.A."/>
            <person name="Guerrero F.D."/>
            <person name="Moolhuijzen P."/>
            <person name="Goolsby J.A."/>
            <person name="Tidwell J."/>
            <person name="Bellgard S.E."/>
            <person name="Bellgard M.I."/>
        </authorList>
    </citation>
    <scope>NUCLEOTIDE SEQUENCE</scope>
    <source>
        <tissue evidence="1">Shoot tissue taken approximately 20 cm above the soil surface</tissue>
    </source>
</reference>
<organism evidence="1">
    <name type="scientific">Arundo donax</name>
    <name type="common">Giant reed</name>
    <name type="synonym">Donax arundinaceus</name>
    <dbReference type="NCBI Taxonomy" id="35708"/>
    <lineage>
        <taxon>Eukaryota</taxon>
        <taxon>Viridiplantae</taxon>
        <taxon>Streptophyta</taxon>
        <taxon>Embryophyta</taxon>
        <taxon>Tracheophyta</taxon>
        <taxon>Spermatophyta</taxon>
        <taxon>Magnoliopsida</taxon>
        <taxon>Liliopsida</taxon>
        <taxon>Poales</taxon>
        <taxon>Poaceae</taxon>
        <taxon>PACMAD clade</taxon>
        <taxon>Arundinoideae</taxon>
        <taxon>Arundineae</taxon>
        <taxon>Arundo</taxon>
    </lineage>
</organism>
<dbReference type="PROSITE" id="PS51257">
    <property type="entry name" value="PROKAR_LIPOPROTEIN"/>
    <property type="match status" value="1"/>
</dbReference>
<evidence type="ECO:0000313" key="1">
    <source>
        <dbReference type="EMBL" id="JAD76798.1"/>
    </source>
</evidence>
<protein>
    <submittedName>
        <fullName evidence="1">Uncharacterized protein</fullName>
    </submittedName>
</protein>
<dbReference type="EMBL" id="GBRH01221097">
    <property type="protein sequence ID" value="JAD76798.1"/>
    <property type="molecule type" value="Transcribed_RNA"/>
</dbReference>
<reference evidence="1" key="1">
    <citation type="submission" date="2014-09" db="EMBL/GenBank/DDBJ databases">
        <authorList>
            <person name="Magalhaes I.L.F."/>
            <person name="Oliveira U."/>
            <person name="Santos F.R."/>
            <person name="Vidigal T.H.D.A."/>
            <person name="Brescovit A.D."/>
            <person name="Santos A.J."/>
        </authorList>
    </citation>
    <scope>NUCLEOTIDE SEQUENCE</scope>
    <source>
        <tissue evidence="1">Shoot tissue taken approximately 20 cm above the soil surface</tissue>
    </source>
</reference>
<sequence length="80" mass="9489">MRLHCAEELKMHKILYFYQTTAQACIKEERPCLWIPHSNANNKVVRTQQRAELTKLCHRFCVSNWENSHSEKGEKARTCL</sequence>
<dbReference type="AlphaFoldDB" id="A0A0A9CQS8"/>
<name>A0A0A9CQS8_ARUDO</name>
<accession>A0A0A9CQS8</accession>
<proteinExistence type="predicted"/>